<dbReference type="EMBL" id="JYFC01000007">
    <property type="protein sequence ID" value="KJC63336.1"/>
    <property type="molecule type" value="Genomic_DNA"/>
</dbReference>
<dbReference type="EMBL" id="FUYG01000009">
    <property type="protein sequence ID" value="SKB01072.1"/>
    <property type="molecule type" value="Genomic_DNA"/>
</dbReference>
<dbReference type="Gene3D" id="3.40.630.30">
    <property type="match status" value="1"/>
</dbReference>
<evidence type="ECO:0000256" key="3">
    <source>
        <dbReference type="ARBA" id="ARBA00022679"/>
    </source>
</evidence>
<evidence type="ECO:0000313" key="10">
    <source>
        <dbReference type="Proteomes" id="UP000189735"/>
    </source>
</evidence>
<dbReference type="PANTHER" id="PTHR36449:SF1">
    <property type="entry name" value="ACETYLTRANSFERASE"/>
    <property type="match status" value="1"/>
</dbReference>
<evidence type="ECO:0000259" key="6">
    <source>
        <dbReference type="PROSITE" id="PS51186"/>
    </source>
</evidence>
<keyword evidence="9" id="KW-1185">Reference proteome</keyword>
<dbReference type="GO" id="GO:0016747">
    <property type="term" value="F:acyltransferase activity, transferring groups other than amino-acyl groups"/>
    <property type="evidence" value="ECO:0007669"/>
    <property type="project" value="InterPro"/>
</dbReference>
<evidence type="ECO:0000313" key="8">
    <source>
        <dbReference type="EMBL" id="SKB01072.1"/>
    </source>
</evidence>
<dbReference type="SUPFAM" id="SSF55729">
    <property type="entry name" value="Acyl-CoA N-acyltransferases (Nat)"/>
    <property type="match status" value="1"/>
</dbReference>
<dbReference type="PROSITE" id="PS51186">
    <property type="entry name" value="GNAT"/>
    <property type="match status" value="1"/>
</dbReference>
<evidence type="ECO:0000256" key="4">
    <source>
        <dbReference type="ARBA" id="ARBA00023315"/>
    </source>
</evidence>
<reference evidence="8" key="4">
    <citation type="submission" date="2017-02" db="EMBL/GenBank/DDBJ databases">
        <authorList>
            <person name="Peterson S.W."/>
        </authorList>
    </citation>
    <scope>NUCLEOTIDE SEQUENCE [LARGE SCALE GENOMIC DNA]</scope>
    <source>
        <strain evidence="8">VKM Ac-2052</strain>
    </source>
</reference>
<proteinExistence type="predicted"/>
<evidence type="ECO:0000313" key="9">
    <source>
        <dbReference type="Proteomes" id="UP000032503"/>
    </source>
</evidence>
<organism evidence="8 10">
    <name type="scientific">Agreia bicolorata</name>
    <dbReference type="NCBI Taxonomy" id="110935"/>
    <lineage>
        <taxon>Bacteria</taxon>
        <taxon>Bacillati</taxon>
        <taxon>Actinomycetota</taxon>
        <taxon>Actinomycetes</taxon>
        <taxon>Micrococcales</taxon>
        <taxon>Microbacteriaceae</taxon>
        <taxon>Agreia</taxon>
    </lineage>
</organism>
<dbReference type="PANTHER" id="PTHR36449">
    <property type="entry name" value="ACETYLTRANSFERASE-RELATED"/>
    <property type="match status" value="1"/>
</dbReference>
<gene>
    <name evidence="8" type="ORF">SAMN06295879_3166</name>
    <name evidence="7" type="ORF">TZ00_14620</name>
</gene>
<dbReference type="Proteomes" id="UP000189735">
    <property type="component" value="Unassembled WGS sequence"/>
</dbReference>
<keyword evidence="2" id="KW-1277">Toxin-antitoxin system</keyword>
<protein>
    <submittedName>
        <fullName evidence="8">Acetyltransferase (GNAT) family protein</fullName>
    </submittedName>
</protein>
<dbReference type="Proteomes" id="UP000032503">
    <property type="component" value="Unassembled WGS sequence"/>
</dbReference>
<sequence>MTSLLRPRPISAGDDCSSFTCGENPLDEWVRSRALKNDLTGASRTFVSVDSDTGLVAGYYCLSASSLAREEATSNLRRNMPDPIPVILIGRLAVDERFQGLGLGFSLLQEALRKGYEVSRVIGARAFVVHAISESAEKFYLKFGFTLVPESARVMYITMADAEATISELAS</sequence>
<dbReference type="InterPro" id="IPR000182">
    <property type="entry name" value="GNAT_dom"/>
</dbReference>
<keyword evidence="3 8" id="KW-0808">Transferase</keyword>
<accession>A0A1T4YGW1</accession>
<dbReference type="AlphaFoldDB" id="A0A1T4YGW1"/>
<keyword evidence="1" id="KW-0678">Repressor</keyword>
<evidence type="ECO:0000256" key="2">
    <source>
        <dbReference type="ARBA" id="ARBA00022649"/>
    </source>
</evidence>
<reference evidence="7 9" key="1">
    <citation type="journal article" date="2001" name="Int. J. Syst. Evol. Microbiol.">
        <title>Agreia bicolorata gen. nov., sp. nov., to accommodate actinobacteria isolated from narrow reed grass infected by the nematode Heteroanguina graminophila.</title>
        <authorList>
            <person name="Evtushenko L.I."/>
            <person name="Dorofeeva L.V."/>
            <person name="Dobrovolskaya T.G."/>
            <person name="Streshinskaya G.M."/>
            <person name="Subbotin S.A."/>
            <person name="Tiedje J.M."/>
        </authorList>
    </citation>
    <scope>NUCLEOTIDE SEQUENCE [LARGE SCALE GENOMIC DNA]</scope>
    <source>
        <strain evidence="7 9">VKM Ac-1804</strain>
    </source>
</reference>
<feature type="domain" description="N-acetyltransferase" evidence="6">
    <location>
        <begin position="3"/>
        <end position="160"/>
    </location>
</feature>
<dbReference type="InterPro" id="IPR016181">
    <property type="entry name" value="Acyl_CoA_acyltransferase"/>
</dbReference>
<dbReference type="Pfam" id="PF13508">
    <property type="entry name" value="Acetyltransf_7"/>
    <property type="match status" value="1"/>
</dbReference>
<evidence type="ECO:0000313" key="7">
    <source>
        <dbReference type="EMBL" id="KJC63336.1"/>
    </source>
</evidence>
<reference evidence="7" key="2">
    <citation type="submission" date="2015-02" db="EMBL/GenBank/DDBJ databases">
        <authorList>
            <person name="Vasilyev I.Y."/>
            <person name="Siniagina M.N."/>
            <person name="Malanin S.Y."/>
            <person name="Boulygina E.A."/>
            <person name="Grygoryeva T.V."/>
            <person name="Yarullina D.R."/>
            <person name="Ilinskaya O.N."/>
        </authorList>
    </citation>
    <scope>NUCLEOTIDE SEQUENCE</scope>
    <source>
        <strain evidence="7">VKM Ac-1804</strain>
    </source>
</reference>
<keyword evidence="4" id="KW-0012">Acyltransferase</keyword>
<dbReference type="CDD" id="cd04301">
    <property type="entry name" value="NAT_SF"/>
    <property type="match status" value="1"/>
</dbReference>
<name>A0A1T4YGW1_9MICO</name>
<reference evidence="10" key="3">
    <citation type="submission" date="2017-02" db="EMBL/GenBank/DDBJ databases">
        <authorList>
            <person name="Varghese N."/>
            <person name="Submissions S."/>
        </authorList>
    </citation>
    <scope>NUCLEOTIDE SEQUENCE [LARGE SCALE GENOMIC DNA]</scope>
    <source>
        <strain evidence="10">VKM Ac-2052</strain>
    </source>
</reference>
<evidence type="ECO:0000256" key="1">
    <source>
        <dbReference type="ARBA" id="ARBA00022491"/>
    </source>
</evidence>
<comment type="catalytic activity">
    <reaction evidence="5">
        <text>glycyl-tRNA(Gly) + acetyl-CoA = N-acetylglycyl-tRNA(Gly) + CoA + H(+)</text>
        <dbReference type="Rhea" id="RHEA:81867"/>
        <dbReference type="Rhea" id="RHEA-COMP:9683"/>
        <dbReference type="Rhea" id="RHEA-COMP:19766"/>
        <dbReference type="ChEBI" id="CHEBI:15378"/>
        <dbReference type="ChEBI" id="CHEBI:57287"/>
        <dbReference type="ChEBI" id="CHEBI:57288"/>
        <dbReference type="ChEBI" id="CHEBI:78522"/>
        <dbReference type="ChEBI" id="CHEBI:232036"/>
    </reaction>
</comment>
<evidence type="ECO:0000256" key="5">
    <source>
        <dbReference type="ARBA" id="ARBA00049880"/>
    </source>
</evidence>